<feature type="transmembrane region" description="Helical" evidence="7">
    <location>
        <begin position="137"/>
        <end position="159"/>
    </location>
</feature>
<dbReference type="Proteomes" id="UP000578091">
    <property type="component" value="Unassembled WGS sequence"/>
</dbReference>
<evidence type="ECO:0000256" key="7">
    <source>
        <dbReference type="SAM" id="Phobius"/>
    </source>
</evidence>
<dbReference type="InterPro" id="IPR011701">
    <property type="entry name" value="MFS"/>
</dbReference>
<evidence type="ECO:0000313" key="10">
    <source>
        <dbReference type="Proteomes" id="UP000578091"/>
    </source>
</evidence>
<keyword evidence="5" id="KW-0534">Nitrate assimilation</keyword>
<evidence type="ECO:0000256" key="5">
    <source>
        <dbReference type="ARBA" id="ARBA00023063"/>
    </source>
</evidence>
<dbReference type="RefSeq" id="WP_180678063.1">
    <property type="nucleotide sequence ID" value="NZ_JACCKA010000051.1"/>
</dbReference>
<dbReference type="InterPro" id="IPR036259">
    <property type="entry name" value="MFS_trans_sf"/>
</dbReference>
<evidence type="ECO:0000256" key="4">
    <source>
        <dbReference type="ARBA" id="ARBA00022989"/>
    </source>
</evidence>
<feature type="transmembrane region" description="Helical" evidence="7">
    <location>
        <begin position="352"/>
        <end position="372"/>
    </location>
</feature>
<feature type="transmembrane region" description="Helical" evidence="7">
    <location>
        <begin position="52"/>
        <end position="69"/>
    </location>
</feature>
<feature type="transmembrane region" description="Helical" evidence="7">
    <location>
        <begin position="81"/>
        <end position="99"/>
    </location>
</feature>
<keyword evidence="6 7" id="KW-0472">Membrane</keyword>
<feature type="transmembrane region" description="Helical" evidence="7">
    <location>
        <begin position="233"/>
        <end position="251"/>
    </location>
</feature>
<feature type="domain" description="Major facilitator superfamily (MFS) profile" evidence="8">
    <location>
        <begin position="14"/>
        <end position="441"/>
    </location>
</feature>
<feature type="transmembrane region" description="Helical" evidence="7">
    <location>
        <begin position="12"/>
        <end position="32"/>
    </location>
</feature>
<feature type="transmembrane region" description="Helical" evidence="7">
    <location>
        <begin position="415"/>
        <end position="436"/>
    </location>
</feature>
<comment type="caution">
    <text evidence="9">The sequence shown here is derived from an EMBL/GenBank/DDBJ whole genome shotgun (WGS) entry which is preliminary data.</text>
</comment>
<dbReference type="AlphaFoldDB" id="A0A853JCD2"/>
<name>A0A853JCD2_9GAMM</name>
<evidence type="ECO:0000256" key="1">
    <source>
        <dbReference type="ARBA" id="ARBA00004141"/>
    </source>
</evidence>
<evidence type="ECO:0000313" key="9">
    <source>
        <dbReference type="EMBL" id="NZA26268.1"/>
    </source>
</evidence>
<accession>A0A853JCD2</accession>
<feature type="transmembrane region" description="Helical" evidence="7">
    <location>
        <begin position="105"/>
        <end position="125"/>
    </location>
</feature>
<dbReference type="Pfam" id="PF07690">
    <property type="entry name" value="MFS_1"/>
    <property type="match status" value="1"/>
</dbReference>
<feature type="transmembrane region" description="Helical" evidence="7">
    <location>
        <begin position="201"/>
        <end position="221"/>
    </location>
</feature>
<comment type="subcellular location">
    <subcellularLocation>
        <location evidence="1">Membrane</location>
        <topology evidence="1">Multi-pass membrane protein</topology>
    </subcellularLocation>
</comment>
<evidence type="ECO:0000256" key="3">
    <source>
        <dbReference type="ARBA" id="ARBA00022692"/>
    </source>
</evidence>
<evidence type="ECO:0000256" key="6">
    <source>
        <dbReference type="ARBA" id="ARBA00023136"/>
    </source>
</evidence>
<feature type="transmembrane region" description="Helical" evidence="7">
    <location>
        <begin position="328"/>
        <end position="346"/>
    </location>
</feature>
<evidence type="ECO:0000259" key="8">
    <source>
        <dbReference type="PROSITE" id="PS50850"/>
    </source>
</evidence>
<sequence>MNTLRRQLRSGDWKSLLACFLYFDTGFTVWVMYGPLAQSITLDLGLMPSQTAFLTAVPILAAALLRVTFGNLYQAVDGRSLALVGILLSSIPPAVLLLMPGTPSLSLLLVLGVLLGMGGASFAVAMPMAGSGFPPNVQGLVLGLAAAGNIGAVMDGFLLPRVAEYVGWQRSMAASLPLLAIAAAALLLWGRDHAPKSGSALRAAAAFGFSLVALMLLVLAIDADLLGLGGRSGMLLLPVVGSLLMVAVLPARCRAVFARRDTWAVMLVYAVTFGGFVGMSSYVSPLLIDLYGISQVEAGVWMGMLALTGALVRPVGGWLADRVSGVRALLVVLALIAGCDLLFAALEPGLQLGIGLLLALYLLFGIGNGATFQLVSLRWAGTTGLMSGVIGAAGGIGGFYLPMALGTAREAFGGYSVGFALFGGISAAAWLVVFVLRRQWLRWAAPAAAEAESPSLAGAESA</sequence>
<dbReference type="GO" id="GO:0016020">
    <property type="term" value="C:membrane"/>
    <property type="evidence" value="ECO:0007669"/>
    <property type="project" value="UniProtKB-SubCell"/>
</dbReference>
<reference evidence="9 10" key="1">
    <citation type="submission" date="2020-07" db="EMBL/GenBank/DDBJ databases">
        <title>Luteimonas sp. SJ-92.</title>
        <authorList>
            <person name="Huang X.-X."/>
            <person name="Xu L."/>
            <person name="Sun J.-Q."/>
        </authorList>
    </citation>
    <scope>NUCLEOTIDE SEQUENCE [LARGE SCALE GENOMIC DNA]</scope>
    <source>
        <strain evidence="9 10">SJ-92</strain>
    </source>
</reference>
<dbReference type="InterPro" id="IPR020846">
    <property type="entry name" value="MFS_dom"/>
</dbReference>
<dbReference type="PANTHER" id="PTHR23515">
    <property type="entry name" value="HIGH-AFFINITY NITRATE TRANSPORTER 2.3"/>
    <property type="match status" value="1"/>
</dbReference>
<evidence type="ECO:0000256" key="2">
    <source>
        <dbReference type="ARBA" id="ARBA00008432"/>
    </source>
</evidence>
<dbReference type="EMBL" id="JACCKA010000051">
    <property type="protein sequence ID" value="NZA26268.1"/>
    <property type="molecule type" value="Genomic_DNA"/>
</dbReference>
<keyword evidence="10" id="KW-1185">Reference proteome</keyword>
<feature type="transmembrane region" description="Helical" evidence="7">
    <location>
        <begin position="171"/>
        <end position="189"/>
    </location>
</feature>
<dbReference type="SUPFAM" id="SSF103473">
    <property type="entry name" value="MFS general substrate transporter"/>
    <property type="match status" value="1"/>
</dbReference>
<feature type="transmembrane region" description="Helical" evidence="7">
    <location>
        <begin position="263"/>
        <end position="283"/>
    </location>
</feature>
<dbReference type="Gene3D" id="1.20.1250.20">
    <property type="entry name" value="MFS general substrate transporter like domains"/>
    <property type="match status" value="2"/>
</dbReference>
<dbReference type="InterPro" id="IPR044772">
    <property type="entry name" value="NO3_transporter"/>
</dbReference>
<keyword evidence="3 7" id="KW-0812">Transmembrane</keyword>
<gene>
    <name evidence="9" type="ORF">H0E84_07700</name>
</gene>
<keyword evidence="4 7" id="KW-1133">Transmembrane helix</keyword>
<comment type="similarity">
    <text evidence="2">Belongs to the major facilitator superfamily. Nitrate/nitrite porter (TC 2.A.1.8) family.</text>
</comment>
<protein>
    <submittedName>
        <fullName evidence="9">MFS transporter</fullName>
    </submittedName>
</protein>
<dbReference type="GO" id="GO:0042128">
    <property type="term" value="P:nitrate assimilation"/>
    <property type="evidence" value="ECO:0007669"/>
    <property type="project" value="UniProtKB-KW"/>
</dbReference>
<organism evidence="9 10">
    <name type="scientific">Luteimonas salinisoli</name>
    <dbReference type="NCBI Taxonomy" id="2752307"/>
    <lineage>
        <taxon>Bacteria</taxon>
        <taxon>Pseudomonadati</taxon>
        <taxon>Pseudomonadota</taxon>
        <taxon>Gammaproteobacteria</taxon>
        <taxon>Lysobacterales</taxon>
        <taxon>Lysobacteraceae</taxon>
        <taxon>Luteimonas</taxon>
    </lineage>
</organism>
<dbReference type="PROSITE" id="PS50850">
    <property type="entry name" value="MFS"/>
    <property type="match status" value="1"/>
</dbReference>
<dbReference type="GO" id="GO:0015112">
    <property type="term" value="F:nitrate transmembrane transporter activity"/>
    <property type="evidence" value="ECO:0007669"/>
    <property type="project" value="InterPro"/>
</dbReference>
<proteinExistence type="inferred from homology"/>
<feature type="transmembrane region" description="Helical" evidence="7">
    <location>
        <begin position="384"/>
        <end position="403"/>
    </location>
</feature>
<feature type="transmembrane region" description="Helical" evidence="7">
    <location>
        <begin position="298"/>
        <end position="316"/>
    </location>
</feature>